<sequence length="176" mass="18190">MGDLMSVSVEVADGVAVVRLDRDPPARLRALLPTLTDVRGLVLHACAEVSAASVRGVVGVSPAARREHVRQLRALRSELARLPVPVVAAIGGSASGDLAVLADACDRRVLAEGGGLVRVSGTGVVVARRVDAAEALRTGLVDRVVAPSRVVPAAVELARECKSAQDSRKSCRIVAP</sequence>
<dbReference type="CDD" id="cd06558">
    <property type="entry name" value="crotonase-like"/>
    <property type="match status" value="1"/>
</dbReference>
<dbReference type="InterPro" id="IPR029045">
    <property type="entry name" value="ClpP/crotonase-like_dom_sf"/>
</dbReference>
<name>A0A495XIZ5_9PSEU</name>
<reference evidence="2 3" key="1">
    <citation type="submission" date="2018-10" db="EMBL/GenBank/DDBJ databases">
        <title>Sequencing the genomes of 1000 actinobacteria strains.</title>
        <authorList>
            <person name="Klenk H.-P."/>
        </authorList>
    </citation>
    <scope>NUCLEOTIDE SEQUENCE [LARGE SCALE GENOMIC DNA]</scope>
    <source>
        <strain evidence="2 3">DSM 43911</strain>
    </source>
</reference>
<proteinExistence type="inferred from homology"/>
<gene>
    <name evidence="2" type="ORF">DFJ66_7056</name>
</gene>
<comment type="caution">
    <text evidence="2">The sequence shown here is derived from an EMBL/GenBank/DDBJ whole genome shotgun (WGS) entry which is preliminary data.</text>
</comment>
<accession>A0A495XIZ5</accession>
<dbReference type="PANTHER" id="PTHR11941">
    <property type="entry name" value="ENOYL-COA HYDRATASE-RELATED"/>
    <property type="match status" value="1"/>
</dbReference>
<protein>
    <submittedName>
        <fullName evidence="2">Enoyl-CoA hydratase/carnithine racemase</fullName>
    </submittedName>
</protein>
<dbReference type="Proteomes" id="UP000272729">
    <property type="component" value="Unassembled WGS sequence"/>
</dbReference>
<dbReference type="PANTHER" id="PTHR11941:SF171">
    <property type="entry name" value="SD19268P"/>
    <property type="match status" value="1"/>
</dbReference>
<dbReference type="AlphaFoldDB" id="A0A495XIZ5"/>
<dbReference type="GO" id="GO:0006635">
    <property type="term" value="P:fatty acid beta-oxidation"/>
    <property type="evidence" value="ECO:0007669"/>
    <property type="project" value="TreeGrafter"/>
</dbReference>
<evidence type="ECO:0000256" key="1">
    <source>
        <dbReference type="ARBA" id="ARBA00005254"/>
    </source>
</evidence>
<evidence type="ECO:0000313" key="3">
    <source>
        <dbReference type="Proteomes" id="UP000272729"/>
    </source>
</evidence>
<evidence type="ECO:0000313" key="2">
    <source>
        <dbReference type="EMBL" id="RKT73719.1"/>
    </source>
</evidence>
<dbReference type="SUPFAM" id="SSF52096">
    <property type="entry name" value="ClpP/crotonase"/>
    <property type="match status" value="1"/>
</dbReference>
<dbReference type="Gene3D" id="3.90.226.10">
    <property type="entry name" value="2-enoyl-CoA Hydratase, Chain A, domain 1"/>
    <property type="match status" value="2"/>
</dbReference>
<organism evidence="2 3">
    <name type="scientific">Saccharothrix variisporea</name>
    <dbReference type="NCBI Taxonomy" id="543527"/>
    <lineage>
        <taxon>Bacteria</taxon>
        <taxon>Bacillati</taxon>
        <taxon>Actinomycetota</taxon>
        <taxon>Actinomycetes</taxon>
        <taxon>Pseudonocardiales</taxon>
        <taxon>Pseudonocardiaceae</taxon>
        <taxon>Saccharothrix</taxon>
    </lineage>
</organism>
<keyword evidence="3" id="KW-1185">Reference proteome</keyword>
<comment type="similarity">
    <text evidence="1">Belongs to the enoyl-CoA hydratase/isomerase family.</text>
</comment>
<dbReference type="EMBL" id="RBXR01000001">
    <property type="protein sequence ID" value="RKT73719.1"/>
    <property type="molecule type" value="Genomic_DNA"/>
</dbReference>